<name>A0A8D8YEY7_9HEMI</name>
<dbReference type="AlphaFoldDB" id="A0A8D8YEY7"/>
<sequence>MLSPRHCPKLYESPALILFIEGEDEDEIEFAETVLVATAEFCNSSLIQDRPLLFFVSTHKSINDQFRSHLRISTSYPYVALVDLPRHRFSQLQNENVINKNVLINFVKSYFSKDTPFQSLTSLSQPEGDESAVTMELSEEIFL</sequence>
<organism evidence="1">
    <name type="scientific">Cacopsylla melanoneura</name>
    <dbReference type="NCBI Taxonomy" id="428564"/>
    <lineage>
        <taxon>Eukaryota</taxon>
        <taxon>Metazoa</taxon>
        <taxon>Ecdysozoa</taxon>
        <taxon>Arthropoda</taxon>
        <taxon>Hexapoda</taxon>
        <taxon>Insecta</taxon>
        <taxon>Pterygota</taxon>
        <taxon>Neoptera</taxon>
        <taxon>Paraneoptera</taxon>
        <taxon>Hemiptera</taxon>
        <taxon>Sternorrhyncha</taxon>
        <taxon>Psylloidea</taxon>
        <taxon>Psyllidae</taxon>
        <taxon>Psyllinae</taxon>
        <taxon>Cacopsylla</taxon>
    </lineage>
</organism>
<evidence type="ECO:0000313" key="1">
    <source>
        <dbReference type="EMBL" id="CAG6727372.1"/>
    </source>
</evidence>
<reference evidence="1" key="1">
    <citation type="submission" date="2021-05" db="EMBL/GenBank/DDBJ databases">
        <authorList>
            <person name="Alioto T."/>
            <person name="Alioto T."/>
            <person name="Gomez Garrido J."/>
        </authorList>
    </citation>
    <scope>NUCLEOTIDE SEQUENCE</scope>
</reference>
<dbReference type="EMBL" id="HBUF01220522">
    <property type="protein sequence ID" value="CAG6669233.1"/>
    <property type="molecule type" value="Transcribed_RNA"/>
</dbReference>
<accession>A0A8D8YEY7</accession>
<proteinExistence type="predicted"/>
<dbReference type="EMBL" id="HBUF01373849">
    <property type="protein sequence ID" value="CAG6727372.1"/>
    <property type="molecule type" value="Transcribed_RNA"/>
</dbReference>
<dbReference type="EMBL" id="HBUF01220521">
    <property type="protein sequence ID" value="CAG6669232.1"/>
    <property type="molecule type" value="Transcribed_RNA"/>
</dbReference>
<protein>
    <submittedName>
        <fullName evidence="1">Uncharacterized protein</fullName>
    </submittedName>
</protein>
<dbReference type="EMBL" id="HBUF01373851">
    <property type="protein sequence ID" value="CAG6727374.1"/>
    <property type="molecule type" value="Transcribed_RNA"/>
</dbReference>
<dbReference type="EMBL" id="HBUF01373850">
    <property type="protein sequence ID" value="CAG6727373.1"/>
    <property type="molecule type" value="Transcribed_RNA"/>
</dbReference>
<dbReference type="EMBL" id="HBUF01220520">
    <property type="protein sequence ID" value="CAG6669231.1"/>
    <property type="molecule type" value="Transcribed_RNA"/>
</dbReference>
<dbReference type="EMBL" id="HBUF01220519">
    <property type="protein sequence ID" value="CAG6669230.1"/>
    <property type="molecule type" value="Transcribed_RNA"/>
</dbReference>